<keyword evidence="3" id="KW-1185">Reference proteome</keyword>
<name>A0ABX8RQF1_NOCIO</name>
<protein>
    <submittedName>
        <fullName evidence="2">DUF5593 domain-containing protein</fullName>
    </submittedName>
</protein>
<dbReference type="Pfam" id="PF18007">
    <property type="entry name" value="Rv3651-like_N"/>
    <property type="match status" value="1"/>
</dbReference>
<accession>A0ABX8RQF1</accession>
<evidence type="ECO:0000313" key="2">
    <source>
        <dbReference type="EMBL" id="QXN91870.1"/>
    </source>
</evidence>
<dbReference type="InterPro" id="IPR041458">
    <property type="entry name" value="Rv3651-like_N"/>
</dbReference>
<organism evidence="2 3">
    <name type="scientific">Nocardia iowensis</name>
    <dbReference type="NCBI Taxonomy" id="204891"/>
    <lineage>
        <taxon>Bacteria</taxon>
        <taxon>Bacillati</taxon>
        <taxon>Actinomycetota</taxon>
        <taxon>Actinomycetes</taxon>
        <taxon>Mycobacteriales</taxon>
        <taxon>Nocardiaceae</taxon>
        <taxon>Nocardia</taxon>
    </lineage>
</organism>
<evidence type="ECO:0000259" key="1">
    <source>
        <dbReference type="Pfam" id="PF18007"/>
    </source>
</evidence>
<feature type="domain" description="Rv3651-like N-terminal" evidence="1">
    <location>
        <begin position="2"/>
        <end position="92"/>
    </location>
</feature>
<gene>
    <name evidence="2" type="ORF">KV110_01355</name>
</gene>
<reference evidence="2 3" key="1">
    <citation type="submission" date="2021-07" db="EMBL/GenBank/DDBJ databases">
        <title>Whole Genome Sequence of Nocardia Iowensis.</title>
        <authorList>
            <person name="Lamm A."/>
            <person name="Collins-Fairclough A.M."/>
            <person name="Bunk B."/>
            <person name="Sproer C."/>
        </authorList>
    </citation>
    <scope>NUCLEOTIDE SEQUENCE [LARGE SCALE GENOMIC DNA]</scope>
    <source>
        <strain evidence="2 3">NRRL 5646</strain>
    </source>
</reference>
<evidence type="ECO:0000313" key="3">
    <source>
        <dbReference type="Proteomes" id="UP000694257"/>
    </source>
</evidence>
<dbReference type="EMBL" id="CP078145">
    <property type="protein sequence ID" value="QXN91870.1"/>
    <property type="molecule type" value="Genomic_DNA"/>
</dbReference>
<sequence>MWFLVDAADPDRALSSTLDEGIARERSLIRAIRPNSLAAAANSAIAQVLSSNRPASRDLRVRGGDREILAIPVPGPDDETLAVQLWAGPRRRPGRDEPPPIDAFVWDGGEWTLMSGGRGGAVLPARHRLLHGAWFLSRIIECEERDQLMTAVLDPNPDTVWEGPMRVLTPDDAHTTRIFGTFRYHARNRLRALLLQIEEDRKPGIVLPTYHNDAAAALLGGTTALMDLLTMQILEWLTPPLPEIAWRHHPQSHDTDPTDRRSTFNLTNTHLVHPDDRASNRQTYLDLAEGRIETAERTFRLLTVSGGWQAVQISWVPIPHALPRFRAMLFRPVGNPVP</sequence>
<dbReference type="RefSeq" id="WP_218472719.1">
    <property type="nucleotide sequence ID" value="NZ_BAABJN010000009.1"/>
</dbReference>
<dbReference type="Proteomes" id="UP000694257">
    <property type="component" value="Chromosome"/>
</dbReference>
<proteinExistence type="predicted"/>